<evidence type="ECO:0000313" key="3">
    <source>
        <dbReference type="Proteomes" id="UP000031737"/>
    </source>
</evidence>
<dbReference type="VEuPathDB" id="TriTrypDB:TRSC58_04629"/>
<feature type="compositionally biased region" description="Basic and acidic residues" evidence="1">
    <location>
        <begin position="89"/>
        <end position="110"/>
    </location>
</feature>
<dbReference type="AlphaFoldDB" id="A0A061IX11"/>
<protein>
    <submittedName>
        <fullName evidence="2">Uncharacterized protein</fullName>
    </submittedName>
</protein>
<feature type="region of interest" description="Disordered" evidence="1">
    <location>
        <begin position="152"/>
        <end position="173"/>
    </location>
</feature>
<evidence type="ECO:0000256" key="1">
    <source>
        <dbReference type="SAM" id="MobiDB-lite"/>
    </source>
</evidence>
<proteinExistence type="predicted"/>
<gene>
    <name evidence="2" type="ORF">TRSC58_04629</name>
</gene>
<name>A0A061IX11_TRYRA</name>
<feature type="region of interest" description="Disordered" evidence="1">
    <location>
        <begin position="79"/>
        <end position="113"/>
    </location>
</feature>
<evidence type="ECO:0000313" key="2">
    <source>
        <dbReference type="EMBL" id="ESL07678.1"/>
    </source>
</evidence>
<organism evidence="2 3">
    <name type="scientific">Trypanosoma rangeli SC58</name>
    <dbReference type="NCBI Taxonomy" id="429131"/>
    <lineage>
        <taxon>Eukaryota</taxon>
        <taxon>Discoba</taxon>
        <taxon>Euglenozoa</taxon>
        <taxon>Kinetoplastea</taxon>
        <taxon>Metakinetoplastina</taxon>
        <taxon>Trypanosomatida</taxon>
        <taxon>Trypanosomatidae</taxon>
        <taxon>Trypanosoma</taxon>
        <taxon>Herpetosoma</taxon>
    </lineage>
</organism>
<dbReference type="EMBL" id="AUPL01004629">
    <property type="protein sequence ID" value="ESL07678.1"/>
    <property type="molecule type" value="Genomic_DNA"/>
</dbReference>
<feature type="compositionally biased region" description="Basic and acidic residues" evidence="1">
    <location>
        <begin position="8"/>
        <end position="18"/>
    </location>
</feature>
<dbReference type="OrthoDB" id="248037at2759"/>
<accession>A0A061IX11</accession>
<keyword evidence="3" id="KW-1185">Reference proteome</keyword>
<reference evidence="2 3" key="1">
    <citation type="submission" date="2013-07" db="EMBL/GenBank/DDBJ databases">
        <authorList>
            <person name="Stoco P.H."/>
            <person name="Wagner G."/>
            <person name="Gerber A."/>
            <person name="Zaha A."/>
            <person name="Thompson C."/>
            <person name="Bartholomeu D.C."/>
            <person name="Luckemeyer D.D."/>
            <person name="Bahia D."/>
            <person name="Loreto E."/>
            <person name="Prestes E.B."/>
            <person name="Lima F.M."/>
            <person name="Rodrigues-Luiz G."/>
            <person name="Vallejo G.A."/>
            <person name="Filho J.F."/>
            <person name="Monteiro K.M."/>
            <person name="Tyler K.M."/>
            <person name="de Almeida L.G."/>
            <person name="Ortiz M.F."/>
            <person name="Siervo M.A."/>
            <person name="de Moraes M.H."/>
            <person name="Cunha O.L."/>
            <person name="Mendonca-Neto R."/>
            <person name="Silva R."/>
            <person name="Teixeira S.M."/>
            <person name="Murta S.M."/>
            <person name="Sincero T.C."/>
            <person name="Mendes T.A."/>
            <person name="Urmenyi T.P."/>
            <person name="Silva V.G."/>
            <person name="da Rocha W.D."/>
            <person name="Andersson B."/>
            <person name="Romanha A.J."/>
            <person name="Steindel M."/>
            <person name="de Vasconcelos A.T."/>
            <person name="Grisard E.C."/>
        </authorList>
    </citation>
    <scope>NUCLEOTIDE SEQUENCE [LARGE SCALE GENOMIC DNA]</scope>
    <source>
        <strain evidence="2 3">SC58</strain>
    </source>
</reference>
<sequence>MNSGKPTRVRDKEYRPRESSATLPLSPRRKWLQTELVFSVQDRRSRARALQQIRENKAALLGLTTRDVARRLQAMHPPCEIMDSCGASGEEKKEEKAKSPSRSYRGDTSPRFRPPMSYEEWLEEGFPVSCWRPLLSTELYYPLEAEQKYLSTKYSVAPQEKDKPSSATAKKGR</sequence>
<feature type="region of interest" description="Disordered" evidence="1">
    <location>
        <begin position="1"/>
        <end position="26"/>
    </location>
</feature>
<dbReference type="Proteomes" id="UP000031737">
    <property type="component" value="Unassembled WGS sequence"/>
</dbReference>
<comment type="caution">
    <text evidence="2">The sequence shown here is derived from an EMBL/GenBank/DDBJ whole genome shotgun (WGS) entry which is preliminary data.</text>
</comment>